<dbReference type="Proteomes" id="UP001642484">
    <property type="component" value="Unassembled WGS sequence"/>
</dbReference>
<organism evidence="1 2">
    <name type="scientific">Durusdinium trenchii</name>
    <dbReference type="NCBI Taxonomy" id="1381693"/>
    <lineage>
        <taxon>Eukaryota</taxon>
        <taxon>Sar</taxon>
        <taxon>Alveolata</taxon>
        <taxon>Dinophyceae</taxon>
        <taxon>Suessiales</taxon>
        <taxon>Symbiodiniaceae</taxon>
        <taxon>Durusdinium</taxon>
    </lineage>
</organism>
<sequence length="720" mass="82039">MESVEHGRGTTLWISPRRRRGASFVQIRGRSRTDESMDHLLEGAAQEEKTRQSRKGVYLPFANYYRQLTFRISDLMPEVRVYSEGDCTVSVDFVVAAVVLVLLLALLGPVLIPIAILFCAVWDNDRKWFDWLLQPLMVALACLPLYLLWAMTDTAFEKDTLQEFRRAENSMLELCGPYLCLLIFSFVCLADVCQCCIEKGTGQMLLDEMHEIKEQEGFVREIPESEPEPLGGGDNLGEQLCEIVQYIHSTVGRHEESWGCECLQEAPSSLTSKFMGVILKILQRMFEDGYQDEKDESQELRTMLEENFITPDQVSPLQLVWLVFCSLGPTLLPTVYRFVNGYEDFLFSSHPAVRRCQYAYLLITFSTSAHLLSSCYDLNERLENMQLATLATLYLVAPTKRRAVLAATYKRRFKKLVLMPTPQNSVTTPLAEAEVQRVTTEAGRTLSEGFGQLRYVMDQREQNAWKLFQIEYETACGVEKSSPSPTLHGTTSSHADSAFTDDDDNDNHDANKGTFSYLATRKFALLQLLARSDCLVLEVKSQVVALVLTMIVVMCALIVGFSIGLMHGHHAITPLFCVIFLPLIVIGMLLILNKLVMLEVYLYEDTLKILQSWRERMERLRYAVTLHKASTANRAEQESFFHSLIDPVAGLIDYTKNWQKRVKIFGLNASSSRRNRILLSIIAYFGLVFWHFLSHKTWYIELQQEFSTIAMSHGVVVLPE</sequence>
<keyword evidence="2" id="KW-1185">Reference proteome</keyword>
<name>A0ABP0QFD6_9DINO</name>
<evidence type="ECO:0000313" key="2">
    <source>
        <dbReference type="Proteomes" id="UP001642484"/>
    </source>
</evidence>
<reference evidence="1 2" key="1">
    <citation type="submission" date="2024-02" db="EMBL/GenBank/DDBJ databases">
        <authorList>
            <person name="Chen Y."/>
            <person name="Shah S."/>
            <person name="Dougan E. K."/>
            <person name="Thang M."/>
            <person name="Chan C."/>
        </authorList>
    </citation>
    <scope>NUCLEOTIDE SEQUENCE [LARGE SCALE GENOMIC DNA]</scope>
</reference>
<evidence type="ECO:0000313" key="1">
    <source>
        <dbReference type="EMBL" id="CAK9086957.1"/>
    </source>
</evidence>
<protein>
    <submittedName>
        <fullName evidence="1">Uncharacterized protein</fullName>
    </submittedName>
</protein>
<accession>A0ABP0QFD6</accession>
<proteinExistence type="predicted"/>
<gene>
    <name evidence="1" type="ORF">CCMP2556_LOCUS42085</name>
</gene>
<comment type="caution">
    <text evidence="1">The sequence shown here is derived from an EMBL/GenBank/DDBJ whole genome shotgun (WGS) entry which is preliminary data.</text>
</comment>
<dbReference type="EMBL" id="CAXAMN010024472">
    <property type="protein sequence ID" value="CAK9086957.1"/>
    <property type="molecule type" value="Genomic_DNA"/>
</dbReference>